<evidence type="ECO:0000313" key="3">
    <source>
        <dbReference type="Proteomes" id="UP000199615"/>
    </source>
</evidence>
<feature type="transmembrane region" description="Helical" evidence="1">
    <location>
        <begin position="20"/>
        <end position="41"/>
    </location>
</feature>
<dbReference type="EMBL" id="FODT01000005">
    <property type="protein sequence ID" value="SEO85093.1"/>
    <property type="molecule type" value="Genomic_DNA"/>
</dbReference>
<proteinExistence type="predicted"/>
<keyword evidence="1" id="KW-1133">Transmembrane helix</keyword>
<gene>
    <name evidence="2" type="ORF">SAMN05444123_105189</name>
</gene>
<feature type="transmembrane region" description="Helical" evidence="1">
    <location>
        <begin position="86"/>
        <end position="107"/>
    </location>
</feature>
<dbReference type="Proteomes" id="UP000199615">
    <property type="component" value="Unassembled WGS sequence"/>
</dbReference>
<sequence>MQDKFNLPGQSKLTSALASVLVLIQLAAFVLILLIVAPLPLSYVENARGYPATRIVLEQSDKILKTVSPFVRQTIPTRIGGKDQTVWILVAGLLASIVVVGAIRGRVQRASMARQVRRQVAAWKRDLHIADNSKAALELDRQIKRIGEAPPSSRSELLKIFADTKKKLDAWGREMAFLAIDVVGSTSMKETEDKAAVQYDFIEYRKLVEEVFKSNGVLKSTWTPDGVMACFSSVDEAVAAGKDVIRGLAHFNANVRLMKREFAVRCGVNAGYVHFDPDTPLEQMSDRIIDIAGHMQKYAEPNTVAVARMIVEPLRDTAGFQPTEKVVDGYEVLHWTPTAG</sequence>
<dbReference type="AlphaFoldDB" id="A0A1H8T3I1"/>
<evidence type="ECO:0000313" key="2">
    <source>
        <dbReference type="EMBL" id="SEO85093.1"/>
    </source>
</evidence>
<accession>A0A1H8T3I1</accession>
<name>A0A1H8T3I1_9BRAD</name>
<evidence type="ECO:0000256" key="1">
    <source>
        <dbReference type="SAM" id="Phobius"/>
    </source>
</evidence>
<keyword evidence="1" id="KW-0472">Membrane</keyword>
<dbReference type="InterPro" id="IPR029787">
    <property type="entry name" value="Nucleotide_cyclase"/>
</dbReference>
<keyword evidence="3" id="KW-1185">Reference proteome</keyword>
<organism evidence="2 3">
    <name type="scientific">Rhodopseudomonas pseudopalustris</name>
    <dbReference type="NCBI Taxonomy" id="1513892"/>
    <lineage>
        <taxon>Bacteria</taxon>
        <taxon>Pseudomonadati</taxon>
        <taxon>Pseudomonadota</taxon>
        <taxon>Alphaproteobacteria</taxon>
        <taxon>Hyphomicrobiales</taxon>
        <taxon>Nitrobacteraceae</taxon>
        <taxon>Rhodopseudomonas</taxon>
    </lineage>
</organism>
<evidence type="ECO:0008006" key="4">
    <source>
        <dbReference type="Google" id="ProtNLM"/>
    </source>
</evidence>
<dbReference type="RefSeq" id="WP_011503142.1">
    <property type="nucleotide sequence ID" value="NZ_JANPXA010000135.1"/>
</dbReference>
<protein>
    <recommendedName>
        <fullName evidence="4">Adenylate cyclase, class 3</fullName>
    </recommendedName>
</protein>
<dbReference type="Gene3D" id="3.30.70.1230">
    <property type="entry name" value="Nucleotide cyclase"/>
    <property type="match status" value="1"/>
</dbReference>
<reference evidence="3" key="1">
    <citation type="submission" date="2016-10" db="EMBL/GenBank/DDBJ databases">
        <authorList>
            <person name="Varghese N."/>
            <person name="Submissions S."/>
        </authorList>
    </citation>
    <scope>NUCLEOTIDE SEQUENCE [LARGE SCALE GENOMIC DNA]</scope>
    <source>
        <strain evidence="3">DSM 123</strain>
    </source>
</reference>
<keyword evidence="1" id="KW-0812">Transmembrane</keyword>
<dbReference type="SUPFAM" id="SSF55073">
    <property type="entry name" value="Nucleotide cyclase"/>
    <property type="match status" value="1"/>
</dbReference>